<dbReference type="Pfam" id="PF18426">
    <property type="entry name" value="Tli4_C"/>
    <property type="match status" value="1"/>
</dbReference>
<protein>
    <recommendedName>
        <fullName evidence="1">Tle cognate immunity protein 4 C-terminal domain-containing protein</fullName>
    </recommendedName>
</protein>
<dbReference type="InterPro" id="IPR041290">
    <property type="entry name" value="Tli4_C"/>
</dbReference>
<reference evidence="2" key="1">
    <citation type="submission" date="2022-11" db="EMBL/GenBank/DDBJ databases">
        <title>Isolation and characterization of PLA-degrading bacterium Massilia sp. from Antarctic soil.</title>
        <authorList>
            <person name="Sato K."/>
            <person name="Gomez-Fuentes C."/>
            <person name="Ahmad S.A."/>
            <person name="Zulkharnain A."/>
        </authorList>
    </citation>
    <scope>NUCLEOTIDE SEQUENCE</scope>
    <source>
        <strain evidence="2">N-3</strain>
    </source>
</reference>
<evidence type="ECO:0000313" key="3">
    <source>
        <dbReference type="Proteomes" id="UP001163336"/>
    </source>
</evidence>
<keyword evidence="3" id="KW-1185">Reference proteome</keyword>
<accession>A0ABM8C9T6</accession>
<organism evidence="2 3">
    <name type="scientific">Massilia varians</name>
    <dbReference type="NCBI Taxonomy" id="457921"/>
    <lineage>
        <taxon>Bacteria</taxon>
        <taxon>Pseudomonadati</taxon>
        <taxon>Pseudomonadota</taxon>
        <taxon>Betaproteobacteria</taxon>
        <taxon>Burkholderiales</taxon>
        <taxon>Oxalobacteraceae</taxon>
        <taxon>Telluria group</taxon>
        <taxon>Massilia</taxon>
    </lineage>
</organism>
<dbReference type="Proteomes" id="UP001163336">
    <property type="component" value="Chromosome"/>
</dbReference>
<evidence type="ECO:0000259" key="1">
    <source>
        <dbReference type="Pfam" id="PF18426"/>
    </source>
</evidence>
<gene>
    <name evidence="2" type="ORF">MasN3_35310</name>
</gene>
<dbReference type="EMBL" id="AP026966">
    <property type="protein sequence ID" value="BDT60037.1"/>
    <property type="molecule type" value="Genomic_DNA"/>
</dbReference>
<evidence type="ECO:0000313" key="2">
    <source>
        <dbReference type="EMBL" id="BDT60037.1"/>
    </source>
</evidence>
<proteinExistence type="predicted"/>
<feature type="domain" description="Tle cognate immunity protein 4 C-terminal" evidence="1">
    <location>
        <begin position="3"/>
        <end position="51"/>
    </location>
</feature>
<sequence>MPHDPLKPFVLILMQTGVANNAAGATKPSLTDEEAIAVWDKITSTIRVRPTGAAAVKTTGTDPQPRFPLGELAATGRTCPQTGMWESNEASDTESSRRRYIQAGETMPRVTVLGKPSLWQKLKGEAPSHQLATVWKLVDYSDQRALAIAPVDTPLVAQSHPEDGARRLPNVTILAIGCTRNTRPNNKAERCATSFVSVTRHPMAAR</sequence>
<name>A0ABM8C9T6_9BURK</name>